<comment type="caution">
    <text evidence="1">The sequence shown here is derived from an EMBL/GenBank/DDBJ whole genome shotgun (WGS) entry which is preliminary data.</text>
</comment>
<accession>A0A2N0QY72</accession>
<dbReference type="AlphaFoldDB" id="A0A2N0QY72"/>
<dbReference type="VEuPathDB" id="FungiDB:RhiirA1_474696"/>
<dbReference type="Proteomes" id="UP000232688">
    <property type="component" value="Unassembled WGS sequence"/>
</dbReference>
<proteinExistence type="predicted"/>
<evidence type="ECO:0000313" key="1">
    <source>
        <dbReference type="EMBL" id="PKC55997.1"/>
    </source>
</evidence>
<protein>
    <submittedName>
        <fullName evidence="1">Uncharacterized protein</fullName>
    </submittedName>
</protein>
<dbReference type="EMBL" id="LLXH01002333">
    <property type="protein sequence ID" value="PKC55997.1"/>
    <property type="molecule type" value="Genomic_DNA"/>
</dbReference>
<reference evidence="1 2" key="2">
    <citation type="submission" date="2017-10" db="EMBL/GenBank/DDBJ databases">
        <title>Genome analyses suggest a sexual origin of heterokaryosis in a supposedly ancient asexual fungus.</title>
        <authorList>
            <person name="Corradi N."/>
            <person name="Sedzielewska K."/>
            <person name="Noel J."/>
            <person name="Charron P."/>
            <person name="Farinelli L."/>
            <person name="Marton T."/>
            <person name="Kruger M."/>
            <person name="Pelin A."/>
            <person name="Brachmann A."/>
            <person name="Corradi N."/>
        </authorList>
    </citation>
    <scope>NUCLEOTIDE SEQUENCE [LARGE SCALE GENOMIC DNA]</scope>
    <source>
        <strain evidence="1 2">A1</strain>
    </source>
</reference>
<gene>
    <name evidence="1" type="ORF">RhiirA1_474696</name>
</gene>
<evidence type="ECO:0000313" key="2">
    <source>
        <dbReference type="Proteomes" id="UP000232688"/>
    </source>
</evidence>
<sequence length="330" mass="37564">MTGISKLSLQNKIMGITTNNAANNLTFIDALAKNNNILKELDDRFLSQLRTLLGKIHYSPQRQEKLSSNCKLHEIINLKVVLNVSTRWNSTFDITKDSMPETEEDVISSIIEIRNIGHDMPISDKTDTLVNDNVYGMEANITSVNLSNTETQLVKCDTMISKGYCVSIWDMCWAITDIIYAEFQFVEHSPSITIQNSTDTLVLKGLPKVRSTALQTFNSNMYDSIDLPNTCSQDIIYDMVTLLRTEVNKEEFSDVHTNTLTMEKEYIKDIPSGHVVHLQDHNIYPLIKFLLCTLVIAEQIRRIENFVKDGSSSHQQFQNTTSLRCSSDFY</sequence>
<reference evidence="1 2" key="1">
    <citation type="submission" date="2017-10" db="EMBL/GenBank/DDBJ databases">
        <title>Extensive intraspecific genome diversity in a model arbuscular mycorrhizal fungus.</title>
        <authorList>
            <person name="Chen E.C.H."/>
            <person name="Morin E."/>
            <person name="Baudet D."/>
            <person name="Noel J."/>
            <person name="Ndikumana S."/>
            <person name="Charron P."/>
            <person name="St-Onge C."/>
            <person name="Giorgi J."/>
            <person name="Grigoriev I.V."/>
            <person name="Roux C."/>
            <person name="Martin F.M."/>
            <person name="Corradi N."/>
        </authorList>
    </citation>
    <scope>NUCLEOTIDE SEQUENCE [LARGE SCALE GENOMIC DNA]</scope>
    <source>
        <strain evidence="1 2">A1</strain>
    </source>
</reference>
<dbReference type="VEuPathDB" id="FungiDB:RhiirFUN_026743"/>
<organism evidence="1 2">
    <name type="scientific">Rhizophagus irregularis</name>
    <dbReference type="NCBI Taxonomy" id="588596"/>
    <lineage>
        <taxon>Eukaryota</taxon>
        <taxon>Fungi</taxon>
        <taxon>Fungi incertae sedis</taxon>
        <taxon>Mucoromycota</taxon>
        <taxon>Glomeromycotina</taxon>
        <taxon>Glomeromycetes</taxon>
        <taxon>Glomerales</taxon>
        <taxon>Glomeraceae</taxon>
        <taxon>Rhizophagus</taxon>
    </lineage>
</organism>
<name>A0A2N0QY72_9GLOM</name>